<gene>
    <name evidence="24" type="ORF">J4Q44_G00109520</name>
</gene>
<keyword evidence="7" id="KW-0963">Cytoplasm</keyword>
<dbReference type="SMART" id="SM00327">
    <property type="entry name" value="VWA"/>
    <property type="match status" value="1"/>
</dbReference>
<accession>A0AAN8MUL4</accession>
<dbReference type="SMART" id="SM00360">
    <property type="entry name" value="RRM"/>
    <property type="match status" value="3"/>
</dbReference>
<evidence type="ECO:0000256" key="3">
    <source>
        <dbReference type="ARBA" id="ARBA00004246"/>
    </source>
</evidence>
<dbReference type="InterPro" id="IPR012677">
    <property type="entry name" value="Nucleotide-bd_a/b_plait_sf"/>
</dbReference>
<reference evidence="24 25" key="1">
    <citation type="submission" date="2021-04" db="EMBL/GenBank/DDBJ databases">
        <authorList>
            <person name="De Guttry C."/>
            <person name="Zahm M."/>
            <person name="Klopp C."/>
            <person name="Cabau C."/>
            <person name="Louis A."/>
            <person name="Berthelot C."/>
            <person name="Parey E."/>
            <person name="Roest Crollius H."/>
            <person name="Montfort J."/>
            <person name="Robinson-Rechavi M."/>
            <person name="Bucao C."/>
            <person name="Bouchez O."/>
            <person name="Gislard M."/>
            <person name="Lluch J."/>
            <person name="Milhes M."/>
            <person name="Lampietro C."/>
            <person name="Lopez Roques C."/>
            <person name="Donnadieu C."/>
            <person name="Braasch I."/>
            <person name="Desvignes T."/>
            <person name="Postlethwait J."/>
            <person name="Bobe J."/>
            <person name="Wedekind C."/>
            <person name="Guiguen Y."/>
        </authorList>
    </citation>
    <scope>NUCLEOTIDE SEQUENCE [LARGE SCALE GENOMIC DNA]</scope>
    <source>
        <strain evidence="24">Cs_M1</strain>
        <tissue evidence="24">Blood</tissue>
    </source>
</reference>
<evidence type="ECO:0000256" key="2">
    <source>
        <dbReference type="ARBA" id="ARBA00004236"/>
    </source>
</evidence>
<feature type="domain" description="C2" evidence="22">
    <location>
        <begin position="927"/>
        <end position="1050"/>
    </location>
</feature>
<evidence type="ECO:0000259" key="23">
    <source>
        <dbReference type="PROSITE" id="PS50102"/>
    </source>
</evidence>
<keyword evidence="15" id="KW-0539">Nucleus</keyword>
<dbReference type="GO" id="GO:0046872">
    <property type="term" value="F:metal ion binding"/>
    <property type="evidence" value="ECO:0007669"/>
    <property type="project" value="UniProtKB-KW"/>
</dbReference>
<dbReference type="GO" id="GO:0005925">
    <property type="term" value="C:focal adhesion"/>
    <property type="evidence" value="ECO:0007669"/>
    <property type="project" value="UniProtKB-SubCell"/>
</dbReference>
<protein>
    <recommendedName>
        <fullName evidence="18">Copine-3</fullName>
    </recommendedName>
    <alternativeName>
        <fullName evidence="19">Copine III</fullName>
    </alternativeName>
</protein>
<evidence type="ECO:0000256" key="15">
    <source>
        <dbReference type="ARBA" id="ARBA00023242"/>
    </source>
</evidence>
<evidence type="ECO:0000256" key="17">
    <source>
        <dbReference type="ARBA" id="ARBA00065466"/>
    </source>
</evidence>
<dbReference type="SUPFAM" id="SSF53300">
    <property type="entry name" value="vWA-like"/>
    <property type="match status" value="1"/>
</dbReference>
<feature type="region of interest" description="Disordered" evidence="21">
    <location>
        <begin position="723"/>
        <end position="793"/>
    </location>
</feature>
<dbReference type="CDD" id="cd12745">
    <property type="entry name" value="RRM1_RBM12"/>
    <property type="match status" value="1"/>
</dbReference>
<evidence type="ECO:0000256" key="8">
    <source>
        <dbReference type="ARBA" id="ARBA00022553"/>
    </source>
</evidence>
<evidence type="ECO:0000256" key="9">
    <source>
        <dbReference type="ARBA" id="ARBA00022723"/>
    </source>
</evidence>
<evidence type="ECO:0000256" key="11">
    <source>
        <dbReference type="ARBA" id="ARBA00022837"/>
    </source>
</evidence>
<evidence type="ECO:0000256" key="21">
    <source>
        <dbReference type="SAM" id="MobiDB-lite"/>
    </source>
</evidence>
<evidence type="ECO:0000313" key="24">
    <source>
        <dbReference type="EMBL" id="KAK6319741.1"/>
    </source>
</evidence>
<dbReference type="InterPro" id="IPR036465">
    <property type="entry name" value="vWFA_dom_sf"/>
</dbReference>
<comment type="subunit">
    <text evidence="17">Monomer. Interacts with ERBB2 (preferentially with the tyrosine phosphorylated form); this interaction occurs at the cell membrane and is increased in a growth factor heregulin-dependent manner. Interacts with SHC1; this interaction may mediate the binding of CPNE3 with ERBB2. Interacts with RACK1.</text>
</comment>
<keyword evidence="13" id="KW-0965">Cell junction</keyword>
<feature type="domain" description="RRM" evidence="23">
    <location>
        <begin position="294"/>
        <end position="369"/>
    </location>
</feature>
<evidence type="ECO:0000259" key="22">
    <source>
        <dbReference type="PROSITE" id="PS50004"/>
    </source>
</evidence>
<organism evidence="24 25">
    <name type="scientific">Coregonus suidteri</name>
    <dbReference type="NCBI Taxonomy" id="861788"/>
    <lineage>
        <taxon>Eukaryota</taxon>
        <taxon>Metazoa</taxon>
        <taxon>Chordata</taxon>
        <taxon>Craniata</taxon>
        <taxon>Vertebrata</taxon>
        <taxon>Euteleostomi</taxon>
        <taxon>Actinopterygii</taxon>
        <taxon>Neopterygii</taxon>
        <taxon>Teleostei</taxon>
        <taxon>Protacanthopterygii</taxon>
        <taxon>Salmoniformes</taxon>
        <taxon>Salmonidae</taxon>
        <taxon>Coregoninae</taxon>
        <taxon>Coregonus</taxon>
    </lineage>
</organism>
<dbReference type="SUPFAM" id="SSF54928">
    <property type="entry name" value="RNA-binding domain, RBD"/>
    <property type="match status" value="4"/>
</dbReference>
<keyword evidence="10" id="KW-0677">Repeat</keyword>
<evidence type="ECO:0000256" key="4">
    <source>
        <dbReference type="ARBA" id="ARBA00004496"/>
    </source>
</evidence>
<evidence type="ECO:0000256" key="20">
    <source>
        <dbReference type="PROSITE-ProRule" id="PRU00176"/>
    </source>
</evidence>
<comment type="subcellular location">
    <subcellularLocation>
        <location evidence="3">Cell junction</location>
        <location evidence="3">Focal adhesion</location>
    </subcellularLocation>
    <subcellularLocation>
        <location evidence="2">Cell membrane</location>
    </subcellularLocation>
    <subcellularLocation>
        <location evidence="4">Cytoplasm</location>
    </subcellularLocation>
    <subcellularLocation>
        <location evidence="1">Nucleus</location>
    </subcellularLocation>
</comment>
<dbReference type="InterPro" id="IPR002035">
    <property type="entry name" value="VWF_A"/>
</dbReference>
<dbReference type="InterPro" id="IPR037768">
    <property type="entry name" value="C2B_Copine"/>
</dbReference>
<dbReference type="SUPFAM" id="SSF49562">
    <property type="entry name" value="C2 domain (Calcium/lipid-binding domain, CaLB)"/>
    <property type="match status" value="2"/>
</dbReference>
<dbReference type="FunFam" id="2.60.40.150:FF:000099">
    <property type="entry name" value="Copine 3"/>
    <property type="match status" value="1"/>
</dbReference>
<dbReference type="Pfam" id="PF00076">
    <property type="entry name" value="RRM_1"/>
    <property type="match status" value="3"/>
</dbReference>
<dbReference type="Gene3D" id="2.60.40.150">
    <property type="entry name" value="C2 domain"/>
    <property type="match status" value="2"/>
</dbReference>
<dbReference type="PANTHER" id="PTHR10857">
    <property type="entry name" value="COPINE"/>
    <property type="match status" value="1"/>
</dbReference>
<keyword evidence="14" id="KW-0472">Membrane</keyword>
<proteinExistence type="inferred from homology"/>
<feature type="region of interest" description="Disordered" evidence="21">
    <location>
        <begin position="374"/>
        <end position="417"/>
    </location>
</feature>
<dbReference type="GO" id="GO:0005886">
    <property type="term" value="C:plasma membrane"/>
    <property type="evidence" value="ECO:0007669"/>
    <property type="project" value="UniProtKB-SubCell"/>
</dbReference>
<name>A0AAN8MUL4_9TELE</name>
<keyword evidence="9" id="KW-0479">Metal-binding</keyword>
<dbReference type="Gene3D" id="3.30.70.330">
    <property type="match status" value="4"/>
</dbReference>
<keyword evidence="12 20" id="KW-0694">RNA-binding</keyword>
<feature type="domain" description="C2" evidence="22">
    <location>
        <begin position="792"/>
        <end position="918"/>
    </location>
</feature>
<feature type="domain" description="RRM" evidence="23">
    <location>
        <begin position="424"/>
        <end position="501"/>
    </location>
</feature>
<evidence type="ECO:0000256" key="14">
    <source>
        <dbReference type="ARBA" id="ARBA00023136"/>
    </source>
</evidence>
<evidence type="ECO:0000256" key="13">
    <source>
        <dbReference type="ARBA" id="ARBA00022949"/>
    </source>
</evidence>
<keyword evidence="8" id="KW-0597">Phosphoprotein</keyword>
<keyword evidence="11" id="KW-0106">Calcium</keyword>
<comment type="caution">
    <text evidence="24">The sequence shown here is derived from an EMBL/GenBank/DDBJ whole genome shotgun (WGS) entry which is preliminary data.</text>
</comment>
<dbReference type="GO" id="GO:0003723">
    <property type="term" value="F:RNA binding"/>
    <property type="evidence" value="ECO:0007669"/>
    <property type="project" value="UniProtKB-UniRule"/>
</dbReference>
<evidence type="ECO:0000256" key="18">
    <source>
        <dbReference type="ARBA" id="ARBA00074834"/>
    </source>
</evidence>
<dbReference type="Pfam" id="PF00168">
    <property type="entry name" value="C2"/>
    <property type="match status" value="2"/>
</dbReference>
<dbReference type="InterPro" id="IPR034591">
    <property type="entry name" value="RBM12_RRM1"/>
</dbReference>
<dbReference type="Proteomes" id="UP001356427">
    <property type="component" value="Unassembled WGS sequence"/>
</dbReference>
<dbReference type="InterPro" id="IPR035979">
    <property type="entry name" value="RBD_domain_sf"/>
</dbReference>
<evidence type="ECO:0000256" key="16">
    <source>
        <dbReference type="ARBA" id="ARBA00058857"/>
    </source>
</evidence>
<keyword evidence="25" id="KW-1185">Reference proteome</keyword>
<dbReference type="GO" id="GO:0043122">
    <property type="term" value="P:regulation of canonical NF-kappaB signal transduction"/>
    <property type="evidence" value="ECO:0007669"/>
    <property type="project" value="TreeGrafter"/>
</dbReference>
<dbReference type="EMBL" id="JAGTTL010000008">
    <property type="protein sequence ID" value="KAK6319741.1"/>
    <property type="molecule type" value="Genomic_DNA"/>
</dbReference>
<keyword evidence="6" id="KW-1003">Cell membrane</keyword>
<evidence type="ECO:0000256" key="12">
    <source>
        <dbReference type="ARBA" id="ARBA00022884"/>
    </source>
</evidence>
<evidence type="ECO:0000256" key="5">
    <source>
        <dbReference type="ARBA" id="ARBA00009048"/>
    </source>
</evidence>
<dbReference type="InterPro" id="IPR045052">
    <property type="entry name" value="Copine"/>
</dbReference>
<dbReference type="GO" id="GO:1903265">
    <property type="term" value="P:positive regulation of tumor necrosis factor-mediated signaling pathway"/>
    <property type="evidence" value="ECO:0007669"/>
    <property type="project" value="TreeGrafter"/>
</dbReference>
<dbReference type="CDD" id="cd04047">
    <property type="entry name" value="C2B_Copine"/>
    <property type="match status" value="1"/>
</dbReference>
<dbReference type="PROSITE" id="PS50004">
    <property type="entry name" value="C2"/>
    <property type="match status" value="2"/>
</dbReference>
<dbReference type="InterPro" id="IPR000008">
    <property type="entry name" value="C2_dom"/>
</dbReference>
<dbReference type="GO" id="GO:0071277">
    <property type="term" value="P:cellular response to calcium ion"/>
    <property type="evidence" value="ECO:0007669"/>
    <property type="project" value="TreeGrafter"/>
</dbReference>
<feature type="compositionally biased region" description="Low complexity" evidence="21">
    <location>
        <begin position="630"/>
        <end position="645"/>
    </location>
</feature>
<dbReference type="GO" id="GO:0005737">
    <property type="term" value="C:cytoplasm"/>
    <property type="evidence" value="ECO:0007669"/>
    <property type="project" value="UniProtKB-SubCell"/>
</dbReference>
<dbReference type="GO" id="GO:0005634">
    <property type="term" value="C:nucleus"/>
    <property type="evidence" value="ECO:0007669"/>
    <property type="project" value="UniProtKB-SubCell"/>
</dbReference>
<dbReference type="PANTHER" id="PTHR10857:SF2">
    <property type="entry name" value="COPINE-1"/>
    <property type="match status" value="1"/>
</dbReference>
<dbReference type="InterPro" id="IPR000504">
    <property type="entry name" value="RRM_dom"/>
</dbReference>
<sequence>MAVVIRLQGLPIVAGTMDIRHFFSGLTIPDGGVHIVGGEHGEAFIVFATDEDARLGMMRTGGAIKGSKVSLLLSSKTEMQNMIELSRRRFETGNVEGVAGNGSRPGPPVNTCGRGSLPNTLQGFSNTTPATVTTAASAHETISNKNVSTFATASMGNMPPSFSNNFSSPNLTMGSTMTTAMSSLNSVPPPIPPLPTMPSLPPMPSIPPMPLPPPVSSVPPVPTVSPLTHGPPVLPMSLSHMGSMPPFNPGVPPPGGLASGLPLGTPNHMFVGHMNPLLNLQAHMKAAIGNSDELYVHLQGLPFSATEMDIREFFCGLGVDSIRLVRDNIGRSSGRALAKFFSPQDTFEALKRSSGMLGQRYVDISPATERQWMSVSSGGNEVGGQAHSKSSNVPQDQHRRGNMSSVSPSSRDHARSRSPHNKEFCVYLKGLPYEAVNKQICEFFKNLDIVEDRIYIAYGPTGRATGEGFVQLKNEMDYKVALGCHMQYMGSRFIQVHPISKKAMFEKIDSIRQRMQGGDKKNNSESGKIPRNCAHISNIPYNVSKKDVRLFLEGIAVFEESLKVLVDSCGNGLGQAVVQFRAEEDALNAERLHRQKLNGRDAFVHLVTFEQMKEIERNPPPQVKRGQKFQGNSQGQAHGHAQAQNPVQAEAHPFAGMTGEEFNFLRNTVGNLGSGPFAQFTVPGNGLVGPPPLPPLAASLENVALSIPPPMVAGHLPGAVLAPPSFRPGSNHGPPGFGPEGFRGMPPFDNGSRKIGGDNNNNRGGGQGRSEGGPQSALGPGPDPLRGQSTGGPETRYSVSCYKMATQCVSKIELSISCSNLLDKDVGSKSDPLCVLLQSIGDDKWTELDRTEKVKNCQDPEFSKKLLVDYHFEKVQKLKLGVYDVDNKSVNLNDDDFLGGFECTLGQIVSSKKITRPLQLKKGKPAGKGTITITAEEIKDNRAIVLEVEAKGLDKKDLFGKSDPFLEFFKQGDDGKWQLVHRTEVVKNNLSPSWKKFTVALQTFCNCDMSKPIKVTCYDKDEDTSSDMIGEFTCTTRQLLDAKDRAVHCSDYDSDGSHDLIGVFQTNVSELQKASHGSPVEFDCVHPEKQKKKKSYKNSGVISVKSCQIQAQYTFLDYVMGGCQINFTVGIDFTGSNGDPRSPQSLHYLSPDGLNQYLSATWSVGLVVQDYDTDKLFPAFGFGAQVPPDFKVSHEFALNFNPSNPYCQGVQGIVEAYRMALPQVKLYGPTNFSPIINHVASIASGAAQQKNASQYFVLLIITDGEITDLDQTRDAIVKASRLPMSIIIIGVGEADFKAMELLDGDDGVLKSLSGEPVARDIVQFVPLRQFANAPKEALAQSVLAEVPNQLVSYFKMLKLDPVNVPALKA</sequence>
<dbReference type="CDD" id="cd01459">
    <property type="entry name" value="vWA_copine_like"/>
    <property type="match status" value="1"/>
</dbReference>
<evidence type="ECO:0000313" key="25">
    <source>
        <dbReference type="Proteomes" id="UP001356427"/>
    </source>
</evidence>
<evidence type="ECO:0000256" key="19">
    <source>
        <dbReference type="ARBA" id="ARBA00076171"/>
    </source>
</evidence>
<dbReference type="CDD" id="cd04048">
    <property type="entry name" value="C2A_Copine"/>
    <property type="match status" value="1"/>
</dbReference>
<dbReference type="SMART" id="SM00239">
    <property type="entry name" value="C2"/>
    <property type="match status" value="2"/>
</dbReference>
<dbReference type="FunFam" id="2.60.40.150:FF:000042">
    <property type="entry name" value="Copine 3"/>
    <property type="match status" value="1"/>
</dbReference>
<dbReference type="Pfam" id="PF07002">
    <property type="entry name" value="Copine"/>
    <property type="match status" value="1"/>
</dbReference>
<comment type="similarity">
    <text evidence="5">Belongs to the copine family.</text>
</comment>
<evidence type="ECO:0000256" key="6">
    <source>
        <dbReference type="ARBA" id="ARBA00022475"/>
    </source>
</evidence>
<comment type="function">
    <text evidence="16">Calcium-dependent phospholipid-binding protein that plays a role in ERBB2-mediated tumor cell migration in response to growth factor heregulin stimulation.</text>
</comment>
<dbReference type="FunFam" id="3.30.70.330:FF:000193">
    <property type="entry name" value="RNA-binding motif protein 12"/>
    <property type="match status" value="1"/>
</dbReference>
<evidence type="ECO:0000256" key="1">
    <source>
        <dbReference type="ARBA" id="ARBA00004123"/>
    </source>
</evidence>
<dbReference type="PROSITE" id="PS50102">
    <property type="entry name" value="RRM"/>
    <property type="match status" value="2"/>
</dbReference>
<dbReference type="GO" id="GO:0005544">
    <property type="term" value="F:calcium-dependent phospholipid binding"/>
    <property type="evidence" value="ECO:0007669"/>
    <property type="project" value="InterPro"/>
</dbReference>
<evidence type="ECO:0000256" key="7">
    <source>
        <dbReference type="ARBA" id="ARBA00022490"/>
    </source>
</evidence>
<dbReference type="InterPro" id="IPR010734">
    <property type="entry name" value="Copine_C"/>
</dbReference>
<evidence type="ECO:0000256" key="10">
    <source>
        <dbReference type="ARBA" id="ARBA00022737"/>
    </source>
</evidence>
<feature type="region of interest" description="Disordered" evidence="21">
    <location>
        <begin position="616"/>
        <end position="645"/>
    </location>
</feature>
<dbReference type="InterPro" id="IPR035892">
    <property type="entry name" value="C2_domain_sf"/>
</dbReference>